<keyword evidence="4 6" id="KW-0443">Lipid metabolism</keyword>
<feature type="active site" description="Proton acceptor" evidence="6">
    <location>
        <position position="217"/>
    </location>
</feature>
<dbReference type="InterPro" id="IPR002641">
    <property type="entry name" value="PNPLA_dom"/>
</dbReference>
<feature type="short sequence motif" description="GXSXG" evidence="6">
    <location>
        <begin position="69"/>
        <end position="73"/>
    </location>
</feature>
<dbReference type="Proteomes" id="UP000501534">
    <property type="component" value="Chromosome"/>
</dbReference>
<dbReference type="RefSeq" id="WP_171089520.1">
    <property type="nucleotide sequence ID" value="NZ_CP053069.1"/>
</dbReference>
<feature type="short sequence motif" description="GXGXXG" evidence="6">
    <location>
        <begin position="42"/>
        <end position="47"/>
    </location>
</feature>
<evidence type="ECO:0000313" key="10">
    <source>
        <dbReference type="Proteomes" id="UP000501534"/>
    </source>
</evidence>
<sequence length="738" mass="80494">MILSRTAACAFGAALLALVTVDALAQAVAPQSRPRIGLVLGGGGARGGAHLGVLEVLEELRIPFDCVAGTSMGALVGGAYVSGLSLEHMKQTIRDTDWGGIFDDSAGRDELNLRRKQLDDRFLSALEFGATSGGLRYREGAVAGEKLKLFFNQLVRSEFGERRIEDLPLPLTLIATDIGNGDRVAMRSGGLSSAMRASMSVPGAVAPVVREGRKLVDGGLVDNVPIQEVRERCGADVVIAINVGSPLLEPEAVQGVVSVVGQMVNLLTEQNVARSLQTLKPNDVYMRPELGTITAGDFQRQMEAADVGRKTAQMQIEKLRKLSVPEAEYNAWRDRLRNQPVKTAPRIDEVRVADTSFVNAETVRDAIRQKEGEALDAKQLSSDLILLYSGGDLQSVDYSVLNERDKTILRVTPVEKAWGPDYLRFGLNLSSDFHDATFNIRALYRRTWLNSYGAEWLTALQLGNEHRFATEFYQPVERRQRVFVSGYADIGATKEALYYNGSHQADYYARGWRTGFDLGANLGIYGQAKVGWVERGQRATVETGPPILPEVKLRSGGPQLRLDIDTQDFAYFPTKGYRLQARIFDAQHVDGDFKKYGLAEAKLGAAFSVGDLIFLGKLEGGGPTHGTLPPGDLFTLGGPRKLASFAQDQLRGEEYYYGRLDAQYRLTRPIPLLGLAVIGGITAEAGRMRDSFTEPSLTGWQSSFGAYLATNSAFGPIYVGIADGKNGKGRFYFFVGTP</sequence>
<evidence type="ECO:0000256" key="3">
    <source>
        <dbReference type="ARBA" id="ARBA00022963"/>
    </source>
</evidence>
<dbReference type="InterPro" id="IPR016035">
    <property type="entry name" value="Acyl_Trfase/lysoPLipase"/>
</dbReference>
<keyword evidence="2 6" id="KW-0378">Hydrolase</keyword>
<dbReference type="Gene3D" id="2.40.160.50">
    <property type="entry name" value="membrane protein fhac: a member of the omp85/tpsb transporter family"/>
    <property type="match status" value="1"/>
</dbReference>
<keyword evidence="10" id="KW-1185">Reference proteome</keyword>
<accession>A0A6M4GQX9</accession>
<dbReference type="GO" id="GO:0016787">
    <property type="term" value="F:hydrolase activity"/>
    <property type="evidence" value="ECO:0007669"/>
    <property type="project" value="UniProtKB-UniRule"/>
</dbReference>
<dbReference type="PROSITE" id="PS51635">
    <property type="entry name" value="PNPLA"/>
    <property type="match status" value="1"/>
</dbReference>
<evidence type="ECO:0000256" key="2">
    <source>
        <dbReference type="ARBA" id="ARBA00022801"/>
    </source>
</evidence>
<dbReference type="EMBL" id="CP053069">
    <property type="protein sequence ID" value="QJR09641.1"/>
    <property type="molecule type" value="Genomic_DNA"/>
</dbReference>
<dbReference type="GO" id="GO:0019867">
    <property type="term" value="C:outer membrane"/>
    <property type="evidence" value="ECO:0007669"/>
    <property type="project" value="InterPro"/>
</dbReference>
<evidence type="ECO:0000256" key="6">
    <source>
        <dbReference type="PROSITE-ProRule" id="PRU01161"/>
    </source>
</evidence>
<dbReference type="Pfam" id="PF01734">
    <property type="entry name" value="Patatin"/>
    <property type="match status" value="1"/>
</dbReference>
<evidence type="ECO:0000256" key="5">
    <source>
        <dbReference type="ARBA" id="ARBA00023136"/>
    </source>
</evidence>
<dbReference type="InterPro" id="IPR000184">
    <property type="entry name" value="Bac_surfAg_D15"/>
</dbReference>
<dbReference type="GO" id="GO:0016042">
    <property type="term" value="P:lipid catabolic process"/>
    <property type="evidence" value="ECO:0007669"/>
    <property type="project" value="UniProtKB-UniRule"/>
</dbReference>
<keyword evidence="5" id="KW-0472">Membrane</keyword>
<proteinExistence type="predicted"/>
<dbReference type="Gene3D" id="3.40.1090.10">
    <property type="entry name" value="Cytosolic phospholipase A2 catalytic domain"/>
    <property type="match status" value="2"/>
</dbReference>
<feature type="chain" id="PRO_5026923097" description="PNPLA domain-containing protein" evidence="7">
    <location>
        <begin position="26"/>
        <end position="738"/>
    </location>
</feature>
<dbReference type="KEGG" id="uru:DSM104443_00690"/>
<organism evidence="9 10">
    <name type="scientific">Usitatibacter rugosus</name>
    <dbReference type="NCBI Taxonomy" id="2732067"/>
    <lineage>
        <taxon>Bacteria</taxon>
        <taxon>Pseudomonadati</taxon>
        <taxon>Pseudomonadota</taxon>
        <taxon>Betaproteobacteria</taxon>
        <taxon>Nitrosomonadales</taxon>
        <taxon>Usitatibacteraceae</taxon>
        <taxon>Usitatibacter</taxon>
    </lineage>
</organism>
<dbReference type="Pfam" id="PF01103">
    <property type="entry name" value="Omp85"/>
    <property type="match status" value="1"/>
</dbReference>
<gene>
    <name evidence="9" type="ORF">DSM104443_00690</name>
</gene>
<comment type="subcellular location">
    <subcellularLocation>
        <location evidence="1">Membrane</location>
    </subcellularLocation>
</comment>
<reference evidence="9 10" key="1">
    <citation type="submission" date="2020-04" db="EMBL/GenBank/DDBJ databases">
        <title>Usitatibacter rugosus gen. nov., sp. nov. and Usitatibacter palustris sp. nov., novel members of Usitatibacteraceae fam. nov. within the order Nitrosomonadales isolated from soil.</title>
        <authorList>
            <person name="Huber K.J."/>
            <person name="Neumann-Schaal M."/>
            <person name="Geppert A."/>
            <person name="Luckner M."/>
            <person name="Wanner G."/>
            <person name="Overmann J."/>
        </authorList>
    </citation>
    <scope>NUCLEOTIDE SEQUENCE [LARGE SCALE GENOMIC DNA]</scope>
    <source>
        <strain evidence="9 10">0125_3</strain>
    </source>
</reference>
<keyword evidence="7" id="KW-0732">Signal</keyword>
<feature type="short sequence motif" description="DGA/G" evidence="6">
    <location>
        <begin position="217"/>
        <end position="219"/>
    </location>
</feature>
<evidence type="ECO:0000256" key="7">
    <source>
        <dbReference type="SAM" id="SignalP"/>
    </source>
</evidence>
<feature type="signal peptide" evidence="7">
    <location>
        <begin position="1"/>
        <end position="25"/>
    </location>
</feature>
<feature type="domain" description="PNPLA" evidence="8">
    <location>
        <begin position="38"/>
        <end position="230"/>
    </location>
</feature>
<evidence type="ECO:0000256" key="4">
    <source>
        <dbReference type="ARBA" id="ARBA00023098"/>
    </source>
</evidence>
<evidence type="ECO:0000259" key="8">
    <source>
        <dbReference type="PROSITE" id="PS51635"/>
    </source>
</evidence>
<dbReference type="PANTHER" id="PTHR14226">
    <property type="entry name" value="NEUROPATHY TARGET ESTERASE/SWISS CHEESE D.MELANOGASTER"/>
    <property type="match status" value="1"/>
</dbReference>
<protein>
    <recommendedName>
        <fullName evidence="8">PNPLA domain-containing protein</fullName>
    </recommendedName>
</protein>
<feature type="active site" description="Nucleophile" evidence="6">
    <location>
        <position position="71"/>
    </location>
</feature>
<dbReference type="AlphaFoldDB" id="A0A6M4GQX9"/>
<dbReference type="InterPro" id="IPR050301">
    <property type="entry name" value="NTE"/>
</dbReference>
<name>A0A6M4GQX9_9PROT</name>
<dbReference type="PANTHER" id="PTHR14226:SF29">
    <property type="entry name" value="NEUROPATHY TARGET ESTERASE SWS"/>
    <property type="match status" value="1"/>
</dbReference>
<keyword evidence="3 6" id="KW-0442">Lipid degradation</keyword>
<dbReference type="SUPFAM" id="SSF52151">
    <property type="entry name" value="FabD/lysophospholipase-like"/>
    <property type="match status" value="1"/>
</dbReference>
<evidence type="ECO:0000256" key="1">
    <source>
        <dbReference type="ARBA" id="ARBA00004370"/>
    </source>
</evidence>
<evidence type="ECO:0000313" key="9">
    <source>
        <dbReference type="EMBL" id="QJR09641.1"/>
    </source>
</evidence>